<accession>A0ABD1EBA5</accession>
<comment type="caution">
    <text evidence="7">The sequence shown here is derived from an EMBL/GenBank/DDBJ whole genome shotgun (WGS) entry which is preliminary data.</text>
</comment>
<evidence type="ECO:0000256" key="4">
    <source>
        <dbReference type="ARBA" id="ARBA00022989"/>
    </source>
</evidence>
<dbReference type="PANTHER" id="PTHR21346">
    <property type="entry name" value="FUN14 DOMAIN CONTAINING"/>
    <property type="match status" value="1"/>
</dbReference>
<protein>
    <recommendedName>
        <fullName evidence="9">FUN14 domain-containing protein 1</fullName>
    </recommendedName>
</protein>
<proteinExistence type="inferred from homology"/>
<comment type="subcellular location">
    <subcellularLocation>
        <location evidence="1">Mitochondrion outer membrane</location>
        <topology evidence="1">Multi-pass membrane protein</topology>
    </subcellularLocation>
</comment>
<name>A0ABD1EBA5_HYPHA</name>
<dbReference type="Proteomes" id="UP001566132">
    <property type="component" value="Unassembled WGS sequence"/>
</dbReference>
<evidence type="ECO:0000256" key="6">
    <source>
        <dbReference type="SAM" id="Phobius"/>
    </source>
</evidence>
<dbReference type="Pfam" id="PF04930">
    <property type="entry name" value="FUN14"/>
    <property type="match status" value="1"/>
</dbReference>
<sequence length="124" mass="13905">MAPSGLKKVKDFFSKYVAEDKYDSTTQVLMGAGSGWFTGFLAMRVAKTTAFAVGGGLILLQLATESGVVKINWKKIDKVKKLDDHKNEWIEEEKEFRKKLMDFFTNNTPFSMGFIGGFLIGMSF</sequence>
<dbReference type="EMBL" id="JBDJPC010000009">
    <property type="protein sequence ID" value="KAL1491833.1"/>
    <property type="molecule type" value="Genomic_DNA"/>
</dbReference>
<gene>
    <name evidence="7" type="ORF">ABEB36_012368</name>
</gene>
<dbReference type="InterPro" id="IPR007014">
    <property type="entry name" value="FUN14"/>
</dbReference>
<evidence type="ECO:0000256" key="5">
    <source>
        <dbReference type="ARBA" id="ARBA00023136"/>
    </source>
</evidence>
<comment type="similarity">
    <text evidence="2">Belongs to the FUN14 family.</text>
</comment>
<evidence type="ECO:0000313" key="8">
    <source>
        <dbReference type="Proteomes" id="UP001566132"/>
    </source>
</evidence>
<dbReference type="AlphaFoldDB" id="A0ABD1EBA5"/>
<dbReference type="GO" id="GO:0005741">
    <property type="term" value="C:mitochondrial outer membrane"/>
    <property type="evidence" value="ECO:0007669"/>
    <property type="project" value="UniProtKB-SubCell"/>
</dbReference>
<keyword evidence="3 6" id="KW-0812">Transmembrane</keyword>
<evidence type="ECO:0000256" key="2">
    <source>
        <dbReference type="ARBA" id="ARBA00009160"/>
    </source>
</evidence>
<reference evidence="7 8" key="1">
    <citation type="submission" date="2024-05" db="EMBL/GenBank/DDBJ databases">
        <title>Genetic variation in Jamaican populations of the coffee berry borer (Hypothenemus hampei).</title>
        <authorList>
            <person name="Errbii M."/>
            <person name="Myrie A."/>
        </authorList>
    </citation>
    <scope>NUCLEOTIDE SEQUENCE [LARGE SCALE GENOMIC DNA]</scope>
    <source>
        <strain evidence="7">JA-Hopewell-2020-01-JO</strain>
        <tissue evidence="7">Whole body</tissue>
    </source>
</reference>
<evidence type="ECO:0000256" key="1">
    <source>
        <dbReference type="ARBA" id="ARBA00004374"/>
    </source>
</evidence>
<evidence type="ECO:0000313" key="7">
    <source>
        <dbReference type="EMBL" id="KAL1491833.1"/>
    </source>
</evidence>
<dbReference type="PANTHER" id="PTHR21346:SF0">
    <property type="entry name" value="RE45833P"/>
    <property type="match status" value="1"/>
</dbReference>
<keyword evidence="4 6" id="KW-1133">Transmembrane helix</keyword>
<keyword evidence="5 6" id="KW-0472">Membrane</keyword>
<organism evidence="7 8">
    <name type="scientific">Hypothenemus hampei</name>
    <name type="common">Coffee berry borer</name>
    <dbReference type="NCBI Taxonomy" id="57062"/>
    <lineage>
        <taxon>Eukaryota</taxon>
        <taxon>Metazoa</taxon>
        <taxon>Ecdysozoa</taxon>
        <taxon>Arthropoda</taxon>
        <taxon>Hexapoda</taxon>
        <taxon>Insecta</taxon>
        <taxon>Pterygota</taxon>
        <taxon>Neoptera</taxon>
        <taxon>Endopterygota</taxon>
        <taxon>Coleoptera</taxon>
        <taxon>Polyphaga</taxon>
        <taxon>Cucujiformia</taxon>
        <taxon>Curculionidae</taxon>
        <taxon>Scolytinae</taxon>
        <taxon>Hypothenemus</taxon>
    </lineage>
</organism>
<keyword evidence="8" id="KW-1185">Reference proteome</keyword>
<feature type="transmembrane region" description="Helical" evidence="6">
    <location>
        <begin position="103"/>
        <end position="122"/>
    </location>
</feature>
<evidence type="ECO:0008006" key="9">
    <source>
        <dbReference type="Google" id="ProtNLM"/>
    </source>
</evidence>
<evidence type="ECO:0000256" key="3">
    <source>
        <dbReference type="ARBA" id="ARBA00022692"/>
    </source>
</evidence>